<feature type="compositionally biased region" description="Polar residues" evidence="1">
    <location>
        <begin position="120"/>
        <end position="135"/>
    </location>
</feature>
<proteinExistence type="predicted"/>
<dbReference type="Pfam" id="PF10970">
    <property type="entry name" value="GerPE"/>
    <property type="match status" value="1"/>
</dbReference>
<comment type="caution">
    <text evidence="2">The sequence shown here is derived from an EMBL/GenBank/DDBJ whole genome shotgun (WGS) entry which is preliminary data.</text>
</comment>
<gene>
    <name evidence="2" type="primary">gerPE</name>
    <name evidence="2" type="ORF">GCA01S_022_00430</name>
</gene>
<evidence type="ECO:0000313" key="3">
    <source>
        <dbReference type="Proteomes" id="UP000023561"/>
    </source>
</evidence>
<sequence length="142" mass="15730">MMKRTSIVQLFHGETVLFSSVLQIGDSQKINSRARVLAVQRQYELFFGNEGENIFPVFTKPIPKIQSDCRNISLQTLHQSPVISVRSIRIIAVSTAGVVHIGSTSTVDAEARIKHIRQLAPNSSEPSMGNTQTTPPMVKDEK</sequence>
<reference evidence="2 3" key="1">
    <citation type="submission" date="2014-04" db="EMBL/GenBank/DDBJ databases">
        <title>Whole genome shotgun sequence of Geobacillus caldoxylosilyticus NBRC 107762.</title>
        <authorList>
            <person name="Hosoyama A."/>
            <person name="Hosoyama Y."/>
            <person name="Katano-Makiyama Y."/>
            <person name="Tsuchikane K."/>
            <person name="Ohji S."/>
            <person name="Ichikawa N."/>
            <person name="Yamazoe A."/>
            <person name="Fujita N."/>
        </authorList>
    </citation>
    <scope>NUCLEOTIDE SEQUENCE [LARGE SCALE GENOMIC DNA]</scope>
    <source>
        <strain evidence="2 3">NBRC 107762</strain>
    </source>
</reference>
<accession>A0A023DE44</accession>
<protein>
    <submittedName>
        <fullName evidence="2">Spore germination protein GerPE</fullName>
    </submittedName>
</protein>
<evidence type="ECO:0000256" key="1">
    <source>
        <dbReference type="SAM" id="MobiDB-lite"/>
    </source>
</evidence>
<dbReference type="InterPro" id="IPR024496">
    <property type="entry name" value="Spore_germ_GerPE"/>
</dbReference>
<feature type="region of interest" description="Disordered" evidence="1">
    <location>
        <begin position="120"/>
        <end position="142"/>
    </location>
</feature>
<dbReference type="Proteomes" id="UP000023561">
    <property type="component" value="Unassembled WGS sequence"/>
</dbReference>
<name>A0A023DE44_9BACL</name>
<dbReference type="EMBL" id="BAWO01000022">
    <property type="protein sequence ID" value="GAJ39564.1"/>
    <property type="molecule type" value="Genomic_DNA"/>
</dbReference>
<organism evidence="2 3">
    <name type="scientific">Parageobacillus caldoxylosilyticus NBRC 107762</name>
    <dbReference type="NCBI Taxonomy" id="1220594"/>
    <lineage>
        <taxon>Bacteria</taxon>
        <taxon>Bacillati</taxon>
        <taxon>Bacillota</taxon>
        <taxon>Bacilli</taxon>
        <taxon>Bacillales</taxon>
        <taxon>Anoxybacillaceae</taxon>
        <taxon>Saccharococcus</taxon>
    </lineage>
</organism>
<evidence type="ECO:0000313" key="2">
    <source>
        <dbReference type="EMBL" id="GAJ39564.1"/>
    </source>
</evidence>
<keyword evidence="3" id="KW-1185">Reference proteome</keyword>
<dbReference type="AlphaFoldDB" id="A0A023DE44"/>